<protein>
    <submittedName>
        <fullName evidence="1">Uncharacterized protein</fullName>
    </submittedName>
</protein>
<evidence type="ECO:0000313" key="2">
    <source>
        <dbReference type="Proteomes" id="UP000315908"/>
    </source>
</evidence>
<evidence type="ECO:0000313" key="1">
    <source>
        <dbReference type="EMBL" id="TWI21581.1"/>
    </source>
</evidence>
<dbReference type="Proteomes" id="UP000315908">
    <property type="component" value="Unassembled WGS sequence"/>
</dbReference>
<dbReference type="AlphaFoldDB" id="A0A562MPT4"/>
<sequence>MQRIIYFTVGCLLFSAIYLQGCMNSGSTIERRRKESSVPIPSNFDSLEYYFVDIDLFKIGELEDKKNKSEKERLLLSVLEDDKLDLSLLSHLKNIGYVRGSLDQSLYRAVDSLFFLKTRTDHVDTSCIYEFRDILVFYKNKQCIGIAKICFDCKAMVSWSEKPNFAGFGDWEDYDKLHLLLRGK</sequence>
<name>A0A562MPT4_9SPHI</name>
<organism evidence="1 2">
    <name type="scientific">Sphingobacterium siyangense</name>
    <dbReference type="NCBI Taxonomy" id="459529"/>
    <lineage>
        <taxon>Bacteria</taxon>
        <taxon>Pseudomonadati</taxon>
        <taxon>Bacteroidota</taxon>
        <taxon>Sphingobacteriia</taxon>
        <taxon>Sphingobacteriales</taxon>
        <taxon>Sphingobacteriaceae</taxon>
        <taxon>Sphingobacterium</taxon>
    </lineage>
</organism>
<comment type="caution">
    <text evidence="1">The sequence shown here is derived from an EMBL/GenBank/DDBJ whole genome shotgun (WGS) entry which is preliminary data.</text>
</comment>
<accession>A0A562MPT4</accession>
<dbReference type="RefSeq" id="WP_145327723.1">
    <property type="nucleotide sequence ID" value="NZ_DALZSL010000007.1"/>
</dbReference>
<proteinExistence type="predicted"/>
<dbReference type="OrthoDB" id="714297at2"/>
<reference evidence="1 2" key="1">
    <citation type="journal article" date="2015" name="Stand. Genomic Sci.">
        <title>Genomic Encyclopedia of Bacterial and Archaeal Type Strains, Phase III: the genomes of soil and plant-associated and newly described type strains.</title>
        <authorList>
            <person name="Whitman W.B."/>
            <person name="Woyke T."/>
            <person name="Klenk H.P."/>
            <person name="Zhou Y."/>
            <person name="Lilburn T.G."/>
            <person name="Beck B.J."/>
            <person name="De Vos P."/>
            <person name="Vandamme P."/>
            <person name="Eisen J.A."/>
            <person name="Garrity G."/>
            <person name="Hugenholtz P."/>
            <person name="Kyrpides N.C."/>
        </authorList>
    </citation>
    <scope>NUCLEOTIDE SEQUENCE [LARGE SCALE GENOMIC DNA]</scope>
    <source>
        <strain evidence="1 2">CGMCC 1.6855</strain>
    </source>
</reference>
<dbReference type="EMBL" id="VLKR01000007">
    <property type="protein sequence ID" value="TWI21581.1"/>
    <property type="molecule type" value="Genomic_DNA"/>
</dbReference>
<gene>
    <name evidence="1" type="ORF">IQ31_01713</name>
</gene>